<evidence type="ECO:0000313" key="3">
    <source>
        <dbReference type="Proteomes" id="UP000019478"/>
    </source>
</evidence>
<feature type="region of interest" description="Disordered" evidence="1">
    <location>
        <begin position="138"/>
        <end position="174"/>
    </location>
</feature>
<dbReference type="RefSeq" id="XP_007736733.1">
    <property type="nucleotide sequence ID" value="XM_007738543.1"/>
</dbReference>
<dbReference type="GeneID" id="19172533"/>
<reference evidence="2 3" key="1">
    <citation type="submission" date="2013-03" db="EMBL/GenBank/DDBJ databases">
        <title>The Genome Sequence of Capronia epimyces CBS 606.96.</title>
        <authorList>
            <consortium name="The Broad Institute Genomics Platform"/>
            <person name="Cuomo C."/>
            <person name="de Hoog S."/>
            <person name="Gorbushina A."/>
            <person name="Walker B."/>
            <person name="Young S.K."/>
            <person name="Zeng Q."/>
            <person name="Gargeya S."/>
            <person name="Fitzgerald M."/>
            <person name="Haas B."/>
            <person name="Abouelleil A."/>
            <person name="Allen A.W."/>
            <person name="Alvarado L."/>
            <person name="Arachchi H.M."/>
            <person name="Berlin A.M."/>
            <person name="Chapman S.B."/>
            <person name="Gainer-Dewar J."/>
            <person name="Goldberg J."/>
            <person name="Griggs A."/>
            <person name="Gujja S."/>
            <person name="Hansen M."/>
            <person name="Howarth C."/>
            <person name="Imamovic A."/>
            <person name="Ireland A."/>
            <person name="Larimer J."/>
            <person name="McCowan C."/>
            <person name="Murphy C."/>
            <person name="Pearson M."/>
            <person name="Poon T.W."/>
            <person name="Priest M."/>
            <person name="Roberts A."/>
            <person name="Saif S."/>
            <person name="Shea T."/>
            <person name="Sisk P."/>
            <person name="Sykes S."/>
            <person name="Wortman J."/>
            <person name="Nusbaum C."/>
            <person name="Birren B."/>
        </authorList>
    </citation>
    <scope>NUCLEOTIDE SEQUENCE [LARGE SCALE GENOMIC DNA]</scope>
    <source>
        <strain evidence="2 3">CBS 606.96</strain>
    </source>
</reference>
<dbReference type="AlphaFoldDB" id="W9XNQ1"/>
<protein>
    <submittedName>
        <fullName evidence="2">Uncharacterized protein</fullName>
    </submittedName>
</protein>
<keyword evidence="3" id="KW-1185">Reference proteome</keyword>
<dbReference type="OrthoDB" id="4157183at2759"/>
<dbReference type="HOGENOM" id="CLU_1390243_0_0_1"/>
<accession>W9XNQ1</accession>
<organism evidence="2 3">
    <name type="scientific">Capronia epimyces CBS 606.96</name>
    <dbReference type="NCBI Taxonomy" id="1182542"/>
    <lineage>
        <taxon>Eukaryota</taxon>
        <taxon>Fungi</taxon>
        <taxon>Dikarya</taxon>
        <taxon>Ascomycota</taxon>
        <taxon>Pezizomycotina</taxon>
        <taxon>Eurotiomycetes</taxon>
        <taxon>Chaetothyriomycetidae</taxon>
        <taxon>Chaetothyriales</taxon>
        <taxon>Herpotrichiellaceae</taxon>
        <taxon>Capronia</taxon>
    </lineage>
</organism>
<name>W9XNQ1_9EURO</name>
<proteinExistence type="predicted"/>
<comment type="caution">
    <text evidence="2">The sequence shown here is derived from an EMBL/GenBank/DDBJ whole genome shotgun (WGS) entry which is preliminary data.</text>
</comment>
<dbReference type="EMBL" id="AMGY01000008">
    <property type="protein sequence ID" value="EXJ78945.1"/>
    <property type="molecule type" value="Genomic_DNA"/>
</dbReference>
<gene>
    <name evidence="2" type="ORF">A1O3_08445</name>
</gene>
<feature type="compositionally biased region" description="Basic and acidic residues" evidence="1">
    <location>
        <begin position="163"/>
        <end position="172"/>
    </location>
</feature>
<evidence type="ECO:0000313" key="2">
    <source>
        <dbReference type="EMBL" id="EXJ78945.1"/>
    </source>
</evidence>
<dbReference type="Proteomes" id="UP000019478">
    <property type="component" value="Unassembled WGS sequence"/>
</dbReference>
<evidence type="ECO:0000256" key="1">
    <source>
        <dbReference type="SAM" id="MobiDB-lite"/>
    </source>
</evidence>
<sequence length="207" mass="22500">MCESHTIHHICGHAKFKTLVQCADMIDRLVASHLLVSCSHHLCDDIGDNPHIFPDICDSCKRSAVIADWIDQQPGGKFEVLRAWRRQNRPQSNSSEEPEAAHVDHGADMHEMEMEAAETLSEVPVSDCLDISASVSVSTADSASPSPPAPSSVQSAWCSAPSDHAKTAEPRNLKKRLASLTTRADRLIARIRAKETETATVGGTLDN</sequence>